<feature type="coiled-coil region" evidence="1">
    <location>
        <begin position="65"/>
        <end position="99"/>
    </location>
</feature>
<gene>
    <name evidence="2" type="ORF">UFOVP665_29</name>
</gene>
<dbReference type="EMBL" id="LR796640">
    <property type="protein sequence ID" value="CAB4155857.1"/>
    <property type="molecule type" value="Genomic_DNA"/>
</dbReference>
<sequence length="209" mass="22962">MKLTELMVKETSGVDHPAHLHEGWLVMKSADLDNALEAVTTTKEIPVELEATEKAVDAVEKAIDLEDIRKELTDLRKALADANAEKVELQKQRELEKAVDTANAWVNLPEMNPAEFAPVLCAIREVMPLEATIIEKVLDASARALNESGLLKEIGTSSTNDVVSAWDTIQAQAQQLVSDGRAPSFAKAVSIVSENNKDLYNQYLIEKGR</sequence>
<accession>A0A6J5NAS9</accession>
<reference evidence="2" key="1">
    <citation type="submission" date="2020-04" db="EMBL/GenBank/DDBJ databases">
        <authorList>
            <person name="Chiriac C."/>
            <person name="Salcher M."/>
            <person name="Ghai R."/>
            <person name="Kavagutti S V."/>
        </authorList>
    </citation>
    <scope>NUCLEOTIDE SEQUENCE</scope>
</reference>
<name>A0A6J5NAS9_9CAUD</name>
<proteinExistence type="predicted"/>
<protein>
    <submittedName>
        <fullName evidence="2">Uncharacterized protein</fullName>
    </submittedName>
</protein>
<evidence type="ECO:0000256" key="1">
    <source>
        <dbReference type="SAM" id="Coils"/>
    </source>
</evidence>
<keyword evidence="1" id="KW-0175">Coiled coil</keyword>
<evidence type="ECO:0000313" key="2">
    <source>
        <dbReference type="EMBL" id="CAB4155857.1"/>
    </source>
</evidence>
<organism evidence="2">
    <name type="scientific">uncultured Caudovirales phage</name>
    <dbReference type="NCBI Taxonomy" id="2100421"/>
    <lineage>
        <taxon>Viruses</taxon>
        <taxon>Duplodnaviria</taxon>
        <taxon>Heunggongvirae</taxon>
        <taxon>Uroviricota</taxon>
        <taxon>Caudoviricetes</taxon>
        <taxon>Peduoviridae</taxon>
        <taxon>Maltschvirus</taxon>
        <taxon>Maltschvirus maltsch</taxon>
    </lineage>
</organism>